<evidence type="ECO:0000259" key="2">
    <source>
        <dbReference type="Pfam" id="PF15648"/>
    </source>
</evidence>
<evidence type="ECO:0000313" key="3">
    <source>
        <dbReference type="EMBL" id="SDE46999.1"/>
    </source>
</evidence>
<dbReference type="STRING" id="416944.SAMN05421548_1538"/>
<keyword evidence="3" id="KW-0378">Hydrolase</keyword>
<evidence type="ECO:0000256" key="1">
    <source>
        <dbReference type="SAM" id="MobiDB-lite"/>
    </source>
</evidence>
<keyword evidence="3" id="KW-0255">Endonuclease</keyword>
<dbReference type="Proteomes" id="UP000198908">
    <property type="component" value="Unassembled WGS sequence"/>
</dbReference>
<dbReference type="AlphaFoldDB" id="A0A1G7D658"/>
<sequence>MAFLAIPLLEGAGEAIAAAWAAFTSSGAATAVVGGAATAAVLSLPGDKAQDKDKAGTQTQAATRTRSRNCKCPPDKGEPVERKHGVNWNAYKYQNRITGRPFDEVACRWSEEWNWLGRDFDGFQEGECLLQETKGNYDQFLDEDDEPVPYFSGFPGMAGQIADQAMRVHSNPPAKLMWYFQTPRTREYMMPVLIANAVPSVCEP</sequence>
<dbReference type="RefSeq" id="WP_092006473.1">
    <property type="nucleotide sequence ID" value="NZ_FMYQ01000053.1"/>
</dbReference>
<organism evidence="3 4">
    <name type="scientific">Paraburkholderia lycopersici</name>
    <dbReference type="NCBI Taxonomy" id="416944"/>
    <lineage>
        <taxon>Bacteria</taxon>
        <taxon>Pseudomonadati</taxon>
        <taxon>Pseudomonadota</taxon>
        <taxon>Betaproteobacteria</taxon>
        <taxon>Burkholderiales</taxon>
        <taxon>Burkholderiaceae</taxon>
        <taxon>Paraburkholderia</taxon>
    </lineage>
</organism>
<feature type="region of interest" description="Disordered" evidence="1">
    <location>
        <begin position="46"/>
        <end position="79"/>
    </location>
</feature>
<evidence type="ECO:0000313" key="4">
    <source>
        <dbReference type="Proteomes" id="UP000198908"/>
    </source>
</evidence>
<keyword evidence="4" id="KW-1185">Reference proteome</keyword>
<dbReference type="Pfam" id="PF15648">
    <property type="entry name" value="Tox-REase-5"/>
    <property type="match status" value="1"/>
</dbReference>
<dbReference type="EMBL" id="FMYQ01000053">
    <property type="protein sequence ID" value="SDE46999.1"/>
    <property type="molecule type" value="Genomic_DNA"/>
</dbReference>
<proteinExistence type="predicted"/>
<reference evidence="4" key="1">
    <citation type="submission" date="2016-09" db="EMBL/GenBank/DDBJ databases">
        <authorList>
            <person name="Varghese N."/>
            <person name="Submissions S."/>
        </authorList>
    </citation>
    <scope>NUCLEOTIDE SEQUENCE [LARGE SCALE GENOMIC DNA]</scope>
    <source>
        <strain evidence="4">TNe-862</strain>
    </source>
</reference>
<accession>A0A1G7D658</accession>
<protein>
    <submittedName>
        <fullName evidence="3">Restriction endonuclease fold toxin 5</fullName>
    </submittedName>
</protein>
<keyword evidence="3" id="KW-0540">Nuclease</keyword>
<gene>
    <name evidence="3" type="ORF">SAMN05421548_1538</name>
</gene>
<dbReference type="InterPro" id="IPR028904">
    <property type="entry name" value="Tox-REase-5_dom"/>
</dbReference>
<dbReference type="OrthoDB" id="8723461at2"/>
<name>A0A1G7D658_9BURK</name>
<feature type="domain" description="Tox-REase-5" evidence="2">
    <location>
        <begin position="90"/>
        <end position="182"/>
    </location>
</feature>
<dbReference type="GO" id="GO:0004519">
    <property type="term" value="F:endonuclease activity"/>
    <property type="evidence" value="ECO:0007669"/>
    <property type="project" value="UniProtKB-KW"/>
</dbReference>